<name>A0A3Q9FMP3_9BACT</name>
<dbReference type="RefSeq" id="WP_126616575.1">
    <property type="nucleotide sequence ID" value="NZ_CP034562.1"/>
</dbReference>
<evidence type="ECO:0000313" key="4">
    <source>
        <dbReference type="Proteomes" id="UP000267268"/>
    </source>
</evidence>
<sequence length="312" mass="35938">MSSIELMNNRYRNLFLVAFLIFSSATFAQEEKQTPPYGRFNTDSIMLGQEINYTLRYEHANNQEVLFPDSTYNFTPFELLRKEYFPTRTESNVSVDCVVYTLSTYEIDSVYELGLPIWVESLDGTDSIFANLDGIFFKDMIPVLPDSAQLYANVDYLDVEQEFNYPYLLIFLGIVVVIFLIVLIGFGGKIREYFRRKSLEKKYISFVKNYSDHLKEDMTVVNVEESTVIWKAFIASVTSIQIQAMTSKEAGRALNSTELEARLKVLDRVIYAGQGIDEAKQVLEDLKEWAKQGQDFALSNSKESFEFKSSKD</sequence>
<dbReference type="EMBL" id="CP034562">
    <property type="protein sequence ID" value="AZQ63661.1"/>
    <property type="molecule type" value="Genomic_DNA"/>
</dbReference>
<accession>A0A3Q9FMP3</accession>
<dbReference type="OrthoDB" id="848790at2"/>
<evidence type="ECO:0008006" key="5">
    <source>
        <dbReference type="Google" id="ProtNLM"/>
    </source>
</evidence>
<evidence type="ECO:0000313" key="3">
    <source>
        <dbReference type="EMBL" id="AZQ63661.1"/>
    </source>
</evidence>
<reference evidence="3 4" key="1">
    <citation type="submission" date="2018-12" db="EMBL/GenBank/DDBJ databases">
        <title>Flammeovirga pectinis sp. nov., isolated from the gut of the Korean scallop, Patinopecten yessoensis.</title>
        <authorList>
            <person name="Bae J.-W."/>
            <person name="Jeong Y.-S."/>
            <person name="Kang W."/>
        </authorList>
    </citation>
    <scope>NUCLEOTIDE SEQUENCE [LARGE SCALE GENOMIC DNA]</scope>
    <source>
        <strain evidence="3 4">L12M1</strain>
    </source>
</reference>
<organism evidence="3 4">
    <name type="scientific">Flammeovirga pectinis</name>
    <dbReference type="NCBI Taxonomy" id="2494373"/>
    <lineage>
        <taxon>Bacteria</taxon>
        <taxon>Pseudomonadati</taxon>
        <taxon>Bacteroidota</taxon>
        <taxon>Cytophagia</taxon>
        <taxon>Cytophagales</taxon>
        <taxon>Flammeovirgaceae</taxon>
        <taxon>Flammeovirga</taxon>
    </lineage>
</organism>
<dbReference type="AlphaFoldDB" id="A0A3Q9FMP3"/>
<keyword evidence="2" id="KW-0732">Signal</keyword>
<feature type="chain" id="PRO_5018555741" description="Protein BatD" evidence="2">
    <location>
        <begin position="29"/>
        <end position="312"/>
    </location>
</feature>
<keyword evidence="1" id="KW-1133">Transmembrane helix</keyword>
<keyword evidence="4" id="KW-1185">Reference proteome</keyword>
<gene>
    <name evidence="3" type="ORF">EI427_15940</name>
</gene>
<protein>
    <recommendedName>
        <fullName evidence="5">Protein BatD</fullName>
    </recommendedName>
</protein>
<proteinExistence type="predicted"/>
<dbReference type="Proteomes" id="UP000267268">
    <property type="component" value="Chromosome 1"/>
</dbReference>
<evidence type="ECO:0000256" key="1">
    <source>
        <dbReference type="SAM" id="Phobius"/>
    </source>
</evidence>
<evidence type="ECO:0000256" key="2">
    <source>
        <dbReference type="SAM" id="SignalP"/>
    </source>
</evidence>
<keyword evidence="1" id="KW-0812">Transmembrane</keyword>
<feature type="transmembrane region" description="Helical" evidence="1">
    <location>
        <begin position="165"/>
        <end position="187"/>
    </location>
</feature>
<dbReference type="KEGG" id="fll:EI427_15940"/>
<feature type="signal peptide" evidence="2">
    <location>
        <begin position="1"/>
        <end position="28"/>
    </location>
</feature>
<keyword evidence="1" id="KW-0472">Membrane</keyword>